<dbReference type="GO" id="GO:0003677">
    <property type="term" value="F:DNA binding"/>
    <property type="evidence" value="ECO:0007669"/>
    <property type="project" value="UniProtKB-KW"/>
</dbReference>
<feature type="domain" description="PHD-type" evidence="15">
    <location>
        <begin position="1043"/>
        <end position="1175"/>
    </location>
</feature>
<evidence type="ECO:0000259" key="15">
    <source>
        <dbReference type="PROSITE" id="PS51533"/>
    </source>
</evidence>
<evidence type="ECO:0000256" key="11">
    <source>
        <dbReference type="ARBA" id="ARBA00023242"/>
    </source>
</evidence>
<feature type="non-terminal residue" evidence="16">
    <location>
        <position position="1"/>
    </location>
</feature>
<dbReference type="Gene3D" id="3.30.40.10">
    <property type="entry name" value="Zinc/RING finger domain, C3HC4 (zinc finger)"/>
    <property type="match status" value="1"/>
</dbReference>
<dbReference type="SUPFAM" id="SSF57903">
    <property type="entry name" value="FYVE/PHD zinc finger"/>
    <property type="match status" value="1"/>
</dbReference>
<feature type="compositionally biased region" description="Acidic residues" evidence="13">
    <location>
        <begin position="668"/>
        <end position="679"/>
    </location>
</feature>
<organism evidence="16 17">
    <name type="scientific">Clarias magur</name>
    <name type="common">Asian catfish</name>
    <name type="synonym">Macropteronotus magur</name>
    <dbReference type="NCBI Taxonomy" id="1594786"/>
    <lineage>
        <taxon>Eukaryota</taxon>
        <taxon>Metazoa</taxon>
        <taxon>Chordata</taxon>
        <taxon>Craniata</taxon>
        <taxon>Vertebrata</taxon>
        <taxon>Euteleostomi</taxon>
        <taxon>Actinopterygii</taxon>
        <taxon>Neopterygii</taxon>
        <taxon>Teleostei</taxon>
        <taxon>Ostariophysi</taxon>
        <taxon>Siluriformes</taxon>
        <taxon>Clariidae</taxon>
        <taxon>Clarias</taxon>
    </lineage>
</organism>
<dbReference type="GO" id="GO:0032259">
    <property type="term" value="P:methylation"/>
    <property type="evidence" value="ECO:0007669"/>
    <property type="project" value="UniProtKB-KW"/>
</dbReference>
<dbReference type="InterPro" id="IPR036872">
    <property type="entry name" value="CH_dom_sf"/>
</dbReference>
<dbReference type="Proteomes" id="UP000727407">
    <property type="component" value="Unassembled WGS sequence"/>
</dbReference>
<name>A0A8J4T721_CLAMG</name>
<feature type="non-terminal residue" evidence="16">
    <location>
        <position position="1427"/>
    </location>
</feature>
<evidence type="ECO:0000256" key="1">
    <source>
        <dbReference type="ARBA" id="ARBA00004123"/>
    </source>
</evidence>
<evidence type="ECO:0000313" key="17">
    <source>
        <dbReference type="Proteomes" id="UP000727407"/>
    </source>
</evidence>
<dbReference type="EMBL" id="QNUK01000851">
    <property type="protein sequence ID" value="KAF5889178.1"/>
    <property type="molecule type" value="Genomic_DNA"/>
</dbReference>
<dbReference type="InterPro" id="IPR029063">
    <property type="entry name" value="SAM-dependent_MTases_sf"/>
</dbReference>
<proteinExistence type="inferred from homology"/>
<dbReference type="GO" id="GO:0000122">
    <property type="term" value="P:negative regulation of transcription by RNA polymerase II"/>
    <property type="evidence" value="ECO:0007669"/>
    <property type="project" value="TreeGrafter"/>
</dbReference>
<keyword evidence="6 12" id="KW-0949">S-adenosyl-L-methionine</keyword>
<dbReference type="OrthoDB" id="641149at2759"/>
<dbReference type="PANTHER" id="PTHR23068">
    <property type="entry name" value="DNA CYTOSINE-5- -METHYLTRANSFERASE 3-RELATED"/>
    <property type="match status" value="1"/>
</dbReference>
<dbReference type="InterPro" id="IPR040552">
    <property type="entry name" value="DNMT3_ADD_GATA1-like"/>
</dbReference>
<comment type="subcellular location">
    <subcellularLocation>
        <location evidence="1">Nucleus</location>
    </subcellularLocation>
</comment>
<comment type="similarity">
    <text evidence="12">Belongs to the class I-like SAM-binding methyltransferase superfamily. C5-methyltransferase family.</text>
</comment>
<dbReference type="SUPFAM" id="SSF53335">
    <property type="entry name" value="S-adenosyl-L-methionine-dependent methyltransferases"/>
    <property type="match status" value="1"/>
</dbReference>
<dbReference type="PROSITE" id="PS51533">
    <property type="entry name" value="ADD"/>
    <property type="match status" value="1"/>
</dbReference>
<dbReference type="GO" id="GO:0008270">
    <property type="term" value="F:zinc ion binding"/>
    <property type="evidence" value="ECO:0007669"/>
    <property type="project" value="UniProtKB-KW"/>
</dbReference>
<dbReference type="InterPro" id="IPR011011">
    <property type="entry name" value="Znf_FYVE_PHD"/>
</dbReference>
<dbReference type="PROSITE" id="PS00094">
    <property type="entry name" value="C5_MTASE_1"/>
    <property type="match status" value="1"/>
</dbReference>
<comment type="caution">
    <text evidence="16">The sequence shown here is derived from an EMBL/GenBank/DDBJ whole genome shotgun (WGS) entry which is preliminary data.</text>
</comment>
<keyword evidence="9" id="KW-0862">Zinc</keyword>
<dbReference type="FunFam" id="3.40.50.150:FF:000008">
    <property type="entry name" value="DNA (Cytosine-5)-methyltransferase 3A isoform X1"/>
    <property type="match status" value="1"/>
</dbReference>
<dbReference type="InterPro" id="IPR013083">
    <property type="entry name" value="Znf_RING/FYVE/PHD"/>
</dbReference>
<accession>A0A8J4T721</accession>
<feature type="region of interest" description="Disordered" evidence="13">
    <location>
        <begin position="986"/>
        <end position="1030"/>
    </location>
</feature>
<dbReference type="InterPro" id="IPR025766">
    <property type="entry name" value="ADD"/>
</dbReference>
<keyword evidence="4 12" id="KW-0489">Methyltransferase</keyword>
<keyword evidence="5 12" id="KW-0808">Transferase</keyword>
<keyword evidence="10" id="KW-0238">DNA-binding</keyword>
<evidence type="ECO:0000256" key="8">
    <source>
        <dbReference type="ARBA" id="ARBA00022771"/>
    </source>
</evidence>
<evidence type="ECO:0000256" key="2">
    <source>
        <dbReference type="ARBA" id="ARBA00011975"/>
    </source>
</evidence>
<evidence type="ECO:0000256" key="4">
    <source>
        <dbReference type="ARBA" id="ARBA00022603"/>
    </source>
</evidence>
<dbReference type="GO" id="GO:0005634">
    <property type="term" value="C:nucleus"/>
    <property type="evidence" value="ECO:0007669"/>
    <property type="project" value="UniProtKB-SubCell"/>
</dbReference>
<dbReference type="SUPFAM" id="SSF47576">
    <property type="entry name" value="Calponin-homology domain, CH-domain"/>
    <property type="match status" value="1"/>
</dbReference>
<gene>
    <name evidence="16" type="primary">Dnmt3</name>
    <name evidence="16" type="ORF">DAT39_021125</name>
</gene>
<dbReference type="PROSITE" id="PS50021">
    <property type="entry name" value="CH"/>
    <property type="match status" value="1"/>
</dbReference>
<dbReference type="Gene3D" id="2.30.30.140">
    <property type="match status" value="1"/>
</dbReference>
<evidence type="ECO:0000256" key="12">
    <source>
        <dbReference type="PROSITE-ProRule" id="PRU01016"/>
    </source>
</evidence>
<evidence type="ECO:0000259" key="14">
    <source>
        <dbReference type="PROSITE" id="PS50021"/>
    </source>
</evidence>
<evidence type="ECO:0000256" key="6">
    <source>
        <dbReference type="ARBA" id="ARBA00022691"/>
    </source>
</evidence>
<evidence type="ECO:0000313" key="16">
    <source>
        <dbReference type="EMBL" id="KAF5889178.1"/>
    </source>
</evidence>
<dbReference type="Pfam" id="PF17980">
    <property type="entry name" value="ADD_DNMT3"/>
    <property type="match status" value="1"/>
</dbReference>
<evidence type="ECO:0000256" key="13">
    <source>
        <dbReference type="SAM" id="MobiDB-lite"/>
    </source>
</evidence>
<dbReference type="PANTHER" id="PTHR23068:SF53">
    <property type="entry name" value="DNA (CYTOSINE-5-)-METHYLTRANSFERASE"/>
    <property type="match status" value="1"/>
</dbReference>
<feature type="domain" description="Calponin-homology (CH)" evidence="14">
    <location>
        <begin position="15"/>
        <end position="117"/>
    </location>
</feature>
<dbReference type="Pfam" id="PF21255">
    <property type="entry name" value="DNMT3_ADD_GATA1-like"/>
    <property type="match status" value="1"/>
</dbReference>
<dbReference type="InterPro" id="IPR001525">
    <property type="entry name" value="C5_MeTfrase"/>
</dbReference>
<feature type="compositionally biased region" description="Basic and acidic residues" evidence="13">
    <location>
        <begin position="986"/>
        <end position="1000"/>
    </location>
</feature>
<dbReference type="EC" id="2.1.1.37" evidence="2"/>
<keyword evidence="3" id="KW-0678">Repressor</keyword>
<keyword evidence="7" id="KW-0479">Metal-binding</keyword>
<keyword evidence="11" id="KW-0539">Nucleus</keyword>
<reference evidence="16" key="1">
    <citation type="submission" date="2020-07" db="EMBL/GenBank/DDBJ databases">
        <title>Clarias magur genome sequencing, assembly and annotation.</title>
        <authorList>
            <person name="Kushwaha B."/>
            <person name="Kumar R."/>
            <person name="Das P."/>
            <person name="Joshi C.G."/>
            <person name="Kumar D."/>
            <person name="Nagpure N.S."/>
            <person name="Pandey M."/>
            <person name="Agarwal S."/>
            <person name="Srivastava S."/>
            <person name="Singh M."/>
            <person name="Sahoo L."/>
            <person name="Jayasankar P."/>
            <person name="Meher P.K."/>
            <person name="Koringa P.G."/>
            <person name="Iquebal M.A."/>
            <person name="Das S.P."/>
            <person name="Bit A."/>
            <person name="Patnaik S."/>
            <person name="Patel N."/>
            <person name="Shah T.M."/>
            <person name="Hinsu A."/>
            <person name="Jena J.K."/>
        </authorList>
    </citation>
    <scope>NUCLEOTIDE SEQUENCE</scope>
    <source>
        <strain evidence="16">CIFAMagur01</strain>
        <tissue evidence="16">Testis</tissue>
    </source>
</reference>
<evidence type="ECO:0000256" key="5">
    <source>
        <dbReference type="ARBA" id="ARBA00022679"/>
    </source>
</evidence>
<dbReference type="InterPro" id="IPR049554">
    <property type="entry name" value="DNMT3_ADD_PHD"/>
</dbReference>
<dbReference type="GO" id="GO:0051718">
    <property type="term" value="F:DNA (cytosine-5-)-methyltransferase activity, acting on CpG substrates"/>
    <property type="evidence" value="ECO:0007669"/>
    <property type="project" value="TreeGrafter"/>
</dbReference>
<feature type="active site" evidence="12">
    <location>
        <position position="1271"/>
    </location>
</feature>
<keyword evidence="17" id="KW-1185">Reference proteome</keyword>
<sequence length="1427" mass="161521">YGKMVASVTFESDGKCNDSEVLAWLNQTLQSGFNTVEETCSGAAYCQLMELINPGCIDLRNVKFKVEDETDVLNNYKLLEGAFTKISINKTREIETLISGNFTEMLNLLKWFKVFYERSYAGHGYDPIVARDGQILEPYVPRQPRDLMQLDHSAADRISENADSKVKREVPEMFYSNQAVLSFIRKYCPSASASTDSTITCSEAKQLLGKTYPKDIVAFCNQVPYCLYLYHEGEKAHVILIGYFDQTAGENKVRLLDVIEEMHSTLLNCVLEILKKFEISLANLAVFYSNASNLSELIAGLRALNPDTVFLCSLTGVAEQACHSGIAAMEMSAQIQELIEEVHQHFPSLPDFLKDQLTNIHEFRLTSSLTSDCLSLRTIIYKISIAWSDLLQYFNSQDDSSNSNGQICCLLNNKKLEISFLFLSHALQPLCKFQESLDCGKDVRALFQNACNLVHVYISNFLIPKAVDRLLLKSNLNSPMKDMMEHLPKGQVKLGEEVVEYLLQNDAEQTGSVDLFYKSAISFYTATSTSIIENLPMPISALRSMADLLSPEGKLKVTLKSVSDLGTQFGLCKSGDDSSLLIDEFLECQFAEEDDILAAPAVQSLEQYWKAELRIMGKNSLFRKLILSILILPKTLRMERVFEKVFECVESNVEERKMHISDENNMHDDDDDDDDDDVTDTSSYKSAPSHPLSPETQENSVSDVIDLTEAADVLFMETNASLSRTDLKRKKESPEKNILESIVIDDDDDEDTDDDVLWTETLYPEKMKHNISSTFNKEIENSYQDGKPFTAGDMVWGMVRDFALCPGLVQRWTGGKPKKYIRKVVWFADGTVSEVHSDDLRPYSAFAQHFCPNSFAVVTAYKDTVFHSLQVAAKRAEMVFSLNSDSKEELLKAMLDWALGGFKPSGPNGLKPRSSEDECLKTFNFTLQKWSKNIVGETPKDQAKLDQAKKLYKLKEVSVCLKRLSLDFHNGHLDFRVQNVNEKLSDAKSKQASLRTEKKLSLSPSQSTPRRHKSVSKNKDQIKDQSSVVQGNQVHNRYQMANEVLVKGKNIEDFCLSCGTTNIVIFHPLFEGSLCLKCKDNFTETLYRFDEDGYQSYCTVCCAGLEIILCGHDSCSRSYCLDCLEILIGKGTFNQLKNLDPWICYLCAPEKSSGALRPRHDWSLRVQEFFANNSTMEFEPHRVYPSIPPNQRRPIRVLSLFDGIGTGYLVLKDLGFKVEKYVASEIDEDSITVSMVNHDGKITHVEDVRLITKKHIEEWGPFDLLIGGSPCNDLSIVNPARKGLFEGTGRLFFEFYRLLHIMKPKDDDPRPFFWLFENVVFMNIKDKVDICRFLECNPVLVDAVKVSPAHRARYFWGNLPCMSRPIIASQNDKLTLQDCLEAGRTAKYVKVRTITTRTNSIKQGANDQHFPVSMNGKDDSLWITELE</sequence>
<feature type="region of interest" description="Disordered" evidence="13">
    <location>
        <begin position="660"/>
        <end position="700"/>
    </location>
</feature>
<evidence type="ECO:0000256" key="10">
    <source>
        <dbReference type="ARBA" id="ARBA00023125"/>
    </source>
</evidence>
<evidence type="ECO:0000256" key="9">
    <source>
        <dbReference type="ARBA" id="ARBA00022833"/>
    </source>
</evidence>
<dbReference type="Gene3D" id="1.10.720.50">
    <property type="entry name" value="PWWP, helical domain"/>
    <property type="match status" value="1"/>
</dbReference>
<dbReference type="Gene3D" id="1.10.418.10">
    <property type="entry name" value="Calponin-like domain"/>
    <property type="match status" value="1"/>
</dbReference>
<evidence type="ECO:0000256" key="3">
    <source>
        <dbReference type="ARBA" id="ARBA00022491"/>
    </source>
</evidence>
<dbReference type="Gene3D" id="3.40.50.150">
    <property type="entry name" value="Vaccinia Virus protein VP39"/>
    <property type="match status" value="1"/>
</dbReference>
<keyword evidence="8" id="KW-0863">Zinc-finger</keyword>
<dbReference type="Pfam" id="PF00145">
    <property type="entry name" value="DNA_methylase"/>
    <property type="match status" value="1"/>
</dbReference>
<dbReference type="InterPro" id="IPR001715">
    <property type="entry name" value="CH_dom"/>
</dbReference>
<dbReference type="InterPro" id="IPR050390">
    <property type="entry name" value="C5-Methyltransferase"/>
</dbReference>
<dbReference type="PROSITE" id="PS51679">
    <property type="entry name" value="SAM_MT_C5"/>
    <property type="match status" value="1"/>
</dbReference>
<dbReference type="Pfam" id="PF00307">
    <property type="entry name" value="CH"/>
    <property type="match status" value="1"/>
</dbReference>
<protein>
    <recommendedName>
        <fullName evidence="2">DNA (cytosine-5-)-methyltransferase</fullName>
        <ecNumber evidence="2">2.1.1.37</ecNumber>
    </recommendedName>
</protein>
<evidence type="ECO:0000256" key="7">
    <source>
        <dbReference type="ARBA" id="ARBA00022723"/>
    </source>
</evidence>
<dbReference type="SUPFAM" id="SSF63748">
    <property type="entry name" value="Tudor/PWWP/MBT"/>
    <property type="match status" value="1"/>
</dbReference>
<dbReference type="InterPro" id="IPR018117">
    <property type="entry name" value="C5_DNA_meth_AS"/>
</dbReference>